<evidence type="ECO:0000313" key="13">
    <source>
        <dbReference type="Proteomes" id="UP000297273"/>
    </source>
</evidence>
<evidence type="ECO:0000256" key="7">
    <source>
        <dbReference type="ARBA" id="ARBA00023277"/>
    </source>
</evidence>
<dbReference type="InterPro" id="IPR017853">
    <property type="entry name" value="GH"/>
</dbReference>
<reference evidence="12" key="1">
    <citation type="submission" date="2018-10" db="EMBL/GenBank/DDBJ databases">
        <authorList>
            <person name="Vincent A.T."/>
            <person name="Schiettekatte O."/>
            <person name="Bourhy P."/>
            <person name="Veyrier F.J."/>
            <person name="Picardeau M."/>
        </authorList>
    </citation>
    <scope>NUCLEOTIDE SEQUENCE</scope>
    <source>
        <strain evidence="12">201702690</strain>
    </source>
</reference>
<dbReference type="PANTHER" id="PTHR32438">
    <property type="entry name" value="4-ALPHA-GLUCANOTRANSFERASE DPE1, CHLOROPLASTIC/AMYLOPLASTIC"/>
    <property type="match status" value="1"/>
</dbReference>
<reference evidence="11 14" key="2">
    <citation type="journal article" date="2019" name="PLoS Negl. Trop. Dis.">
        <title>Revisiting the worldwide diversity of Leptospira species in the environment.</title>
        <authorList>
            <person name="Vincent A.T."/>
            <person name="Schiettekatte O."/>
            <person name="Bourhy P."/>
            <person name="Veyrier F.J."/>
            <person name="Picardeau M."/>
        </authorList>
    </citation>
    <scope>NUCLEOTIDE SEQUENCE [LARGE SCALE GENOMIC DNA]</scope>
    <source>
        <strain evidence="12">201702690</strain>
        <strain evidence="11 14">SSW18</strain>
    </source>
</reference>
<evidence type="ECO:0000256" key="2">
    <source>
        <dbReference type="ARBA" id="ARBA00005684"/>
    </source>
</evidence>
<keyword evidence="13" id="KW-1185">Reference proteome</keyword>
<comment type="catalytic activity">
    <reaction evidence="1 10">
        <text>Transfers a segment of a (1-&gt;4)-alpha-D-glucan to a new position in an acceptor, which may be glucose or a (1-&gt;4)-alpha-D-glucan.</text>
        <dbReference type="EC" id="2.4.1.25"/>
    </reaction>
</comment>
<protein>
    <recommendedName>
        <fullName evidence="4 10">4-alpha-glucanotransferase</fullName>
        <ecNumber evidence="3 10">2.4.1.25</ecNumber>
    </recommendedName>
    <alternativeName>
        <fullName evidence="8 10">Amylomaltase</fullName>
    </alternativeName>
    <alternativeName>
        <fullName evidence="9 10">Disproportionating enzyme</fullName>
    </alternativeName>
</protein>
<evidence type="ECO:0000256" key="9">
    <source>
        <dbReference type="ARBA" id="ARBA00031501"/>
    </source>
</evidence>
<evidence type="ECO:0000256" key="5">
    <source>
        <dbReference type="ARBA" id="ARBA00022676"/>
    </source>
</evidence>
<evidence type="ECO:0000313" key="14">
    <source>
        <dbReference type="Proteomes" id="UP000297946"/>
    </source>
</evidence>
<keyword evidence="5 10" id="KW-0328">Glycosyltransferase</keyword>
<dbReference type="EMBL" id="RQGC01000001">
    <property type="protein sequence ID" value="TGL43663.1"/>
    <property type="molecule type" value="Genomic_DNA"/>
</dbReference>
<gene>
    <name evidence="11" type="primary">malQ</name>
    <name evidence="11" type="ORF">EHO57_03505</name>
    <name evidence="12" type="ORF">EHQ53_03275</name>
</gene>
<dbReference type="InterPro" id="IPR003385">
    <property type="entry name" value="Glyco_hydro_77"/>
</dbReference>
<evidence type="ECO:0000256" key="3">
    <source>
        <dbReference type="ARBA" id="ARBA00012560"/>
    </source>
</evidence>
<dbReference type="Proteomes" id="UP000297273">
    <property type="component" value="Unassembled WGS sequence"/>
</dbReference>
<proteinExistence type="inferred from homology"/>
<evidence type="ECO:0000313" key="12">
    <source>
        <dbReference type="EMBL" id="TGL43663.1"/>
    </source>
</evidence>
<dbReference type="RefSeq" id="WP_135642949.1">
    <property type="nucleotide sequence ID" value="NZ_RQER01000002.1"/>
</dbReference>
<evidence type="ECO:0000256" key="8">
    <source>
        <dbReference type="ARBA" id="ARBA00031423"/>
    </source>
</evidence>
<dbReference type="Gene3D" id="3.20.20.80">
    <property type="entry name" value="Glycosidases"/>
    <property type="match status" value="1"/>
</dbReference>
<accession>A0A5F2A027</accession>
<evidence type="ECO:0000256" key="6">
    <source>
        <dbReference type="ARBA" id="ARBA00022679"/>
    </source>
</evidence>
<dbReference type="NCBIfam" id="TIGR00217">
    <property type="entry name" value="malQ"/>
    <property type="match status" value="1"/>
</dbReference>
<dbReference type="SUPFAM" id="SSF51445">
    <property type="entry name" value="(Trans)glycosidases"/>
    <property type="match status" value="1"/>
</dbReference>
<evidence type="ECO:0000256" key="4">
    <source>
        <dbReference type="ARBA" id="ARBA00020295"/>
    </source>
</evidence>
<comment type="similarity">
    <text evidence="2 10">Belongs to the disproportionating enzyme family.</text>
</comment>
<dbReference type="GO" id="GO:0004134">
    <property type="term" value="F:4-alpha-glucanotransferase activity"/>
    <property type="evidence" value="ECO:0007669"/>
    <property type="project" value="UniProtKB-EC"/>
</dbReference>
<evidence type="ECO:0000313" key="11">
    <source>
        <dbReference type="EMBL" id="TGK04183.1"/>
    </source>
</evidence>
<evidence type="ECO:0000256" key="10">
    <source>
        <dbReference type="RuleBase" id="RU361207"/>
    </source>
</evidence>
<sequence length="700" mass="81571">MTQEEEEICLALGILPKYYDLDGNLHSIRPENIRSFLLAMGCPEEDANNPRRALAGINRANSSRSLEPVYFIELSSPEKKISIRWPFAEFPEDTFLRVDWESGRSSEIRLCEVPIERMKDDTKHFSYLVSLDGHLELGYHRLTLHNVLGSMSGNNSTLIVHPSECYLPPDRRKKKGISIQLYSLRSEQNDGIGDFNDLLNVLENCAENGYECIGINPIHFPYPSASSDFSPYFAWSRSFRSYLYIHIPWVLEEFGLTKTSEWYHKERKKKIQKEAKNKYIDYLAVHDFKLRSLAIAYSEFVSEYAQLSREMDINFFSFISDKGEELLYHASAAEKKLSESVFSHSGLFFPWKFSEDTFHFYKERGKYFIIFLVWLAERQYERTLAEFRKRGIRLMGDLAVGSDPHGSESQYYFDVFGIDAYMGAPPDRFSPLGQNWGVYPTVPRQMRETGYRHFISLLQTNMIEDGMLRIDHAVGLHRVYWIPQDSSSGAYILYPFLELSKIIALESHRKRCVVVAEDLGNVPEMFRRNLMSLGMYSSRVFYFEKTESGKFSPPEEYPKLSVSVHNTHDLPTLRGFWTGFDIDFRKRTSIWDEATSNVYFQIRDREKKGICDMLQEEGFLDHCPEHYSSEVRDALFRYLYMSGSEFTFFSLNDILMEEDQTNFPGTTDQYPNWSIRYSKSVHEIDLSAYYGGVKNESKQT</sequence>
<dbReference type="GO" id="GO:0005975">
    <property type="term" value="P:carbohydrate metabolic process"/>
    <property type="evidence" value="ECO:0007669"/>
    <property type="project" value="InterPro"/>
</dbReference>
<keyword evidence="7 10" id="KW-0119">Carbohydrate metabolism</keyword>
<evidence type="ECO:0000256" key="1">
    <source>
        <dbReference type="ARBA" id="ARBA00000439"/>
    </source>
</evidence>
<dbReference type="EMBL" id="RQER01000002">
    <property type="protein sequence ID" value="TGK04183.1"/>
    <property type="molecule type" value="Genomic_DNA"/>
</dbReference>
<name>A0A5F2A027_9LEPT</name>
<dbReference type="Proteomes" id="UP000297946">
    <property type="component" value="Unassembled WGS sequence"/>
</dbReference>
<dbReference type="Pfam" id="PF02446">
    <property type="entry name" value="Glyco_hydro_77"/>
    <property type="match status" value="1"/>
</dbReference>
<dbReference type="PANTHER" id="PTHR32438:SF5">
    <property type="entry name" value="4-ALPHA-GLUCANOTRANSFERASE DPE1, CHLOROPLASTIC_AMYLOPLASTIC"/>
    <property type="match status" value="1"/>
</dbReference>
<dbReference type="AlphaFoldDB" id="A0A5F2A027"/>
<dbReference type="EC" id="2.4.1.25" evidence="3 10"/>
<keyword evidence="6 10" id="KW-0808">Transferase</keyword>
<comment type="caution">
    <text evidence="11">The sequence shown here is derived from an EMBL/GenBank/DDBJ whole genome shotgun (WGS) entry which is preliminary data.</text>
</comment>
<organism evidence="11 14">
    <name type="scientific">Leptospira langatensis</name>
    <dbReference type="NCBI Taxonomy" id="2484983"/>
    <lineage>
        <taxon>Bacteria</taxon>
        <taxon>Pseudomonadati</taxon>
        <taxon>Spirochaetota</taxon>
        <taxon>Spirochaetia</taxon>
        <taxon>Leptospirales</taxon>
        <taxon>Leptospiraceae</taxon>
        <taxon>Leptospira</taxon>
    </lineage>
</organism>
<dbReference type="OrthoDB" id="9811841at2"/>